<keyword evidence="3" id="KW-1185">Reference proteome</keyword>
<reference evidence="3" key="1">
    <citation type="journal article" date="2019" name="Int. J. Syst. Evol. Microbiol.">
        <title>The Global Catalogue of Microorganisms (GCM) 10K type strain sequencing project: providing services to taxonomists for standard genome sequencing and annotation.</title>
        <authorList>
            <consortium name="The Broad Institute Genomics Platform"/>
            <consortium name="The Broad Institute Genome Sequencing Center for Infectious Disease"/>
            <person name="Wu L."/>
            <person name="Ma J."/>
        </authorList>
    </citation>
    <scope>NUCLEOTIDE SEQUENCE [LARGE SCALE GENOMIC DNA]</scope>
    <source>
        <strain evidence="3">CECT 8570</strain>
    </source>
</reference>
<evidence type="ECO:0000313" key="2">
    <source>
        <dbReference type="EMBL" id="MFC4361548.1"/>
    </source>
</evidence>
<organism evidence="2 3">
    <name type="scientific">Simiduia curdlanivorans</name>
    <dbReference type="NCBI Taxonomy" id="1492769"/>
    <lineage>
        <taxon>Bacteria</taxon>
        <taxon>Pseudomonadati</taxon>
        <taxon>Pseudomonadota</taxon>
        <taxon>Gammaproteobacteria</taxon>
        <taxon>Cellvibrionales</taxon>
        <taxon>Cellvibrionaceae</taxon>
        <taxon>Simiduia</taxon>
    </lineage>
</organism>
<comment type="caution">
    <text evidence="2">The sequence shown here is derived from an EMBL/GenBank/DDBJ whole genome shotgun (WGS) entry which is preliminary data.</text>
</comment>
<feature type="compositionally biased region" description="Polar residues" evidence="1">
    <location>
        <begin position="51"/>
        <end position="67"/>
    </location>
</feature>
<protein>
    <recommendedName>
        <fullName evidence="4">Flagellar basal-body/hook protein C-terminal domain-containing protein</fullName>
    </recommendedName>
</protein>
<evidence type="ECO:0000256" key="1">
    <source>
        <dbReference type="SAM" id="MobiDB-lite"/>
    </source>
</evidence>
<proteinExistence type="predicted"/>
<gene>
    <name evidence="2" type="ORF">ACFOX3_04490</name>
</gene>
<feature type="region of interest" description="Disordered" evidence="1">
    <location>
        <begin position="1"/>
        <end position="69"/>
    </location>
</feature>
<sequence length="104" mass="11215">MQVNSSSSTSLLNQGLQGLQKSQQEIQRSANDIARLNIEPTSQANPADPTQAGQAQPSDQKVESSQDVVEPLINLRRQEQLFNASAQIVKTADETLGSLLDVKA</sequence>
<dbReference type="EMBL" id="JBHSCX010000003">
    <property type="protein sequence ID" value="MFC4361548.1"/>
    <property type="molecule type" value="Genomic_DNA"/>
</dbReference>
<feature type="compositionally biased region" description="Polar residues" evidence="1">
    <location>
        <begin position="1"/>
        <end position="30"/>
    </location>
</feature>
<evidence type="ECO:0000313" key="3">
    <source>
        <dbReference type="Proteomes" id="UP001595840"/>
    </source>
</evidence>
<name>A0ABV8V301_9GAMM</name>
<evidence type="ECO:0008006" key="4">
    <source>
        <dbReference type="Google" id="ProtNLM"/>
    </source>
</evidence>
<dbReference type="Proteomes" id="UP001595840">
    <property type="component" value="Unassembled WGS sequence"/>
</dbReference>
<dbReference type="RefSeq" id="WP_290259521.1">
    <property type="nucleotide sequence ID" value="NZ_JAUFQG010000004.1"/>
</dbReference>
<accession>A0ABV8V301</accession>